<name>G4TTR1_SERID</name>
<dbReference type="HOGENOM" id="CLU_2062384_0_0_1"/>
<sequence length="119" mass="13273">MLLGLTRNPIYKPPTSLLDILVIQRTVYSLSKDCLSIFGGMPSDISPLRLEEGFGRTAREPSVRAFLRISGPLGSLWRRVRSRQRPTIDIDLENVIHPYYGHELCPSTSSITTDSTLGS</sequence>
<gene>
    <name evidence="1" type="ORF">PIIN_08664</name>
</gene>
<proteinExistence type="predicted"/>
<dbReference type="Proteomes" id="UP000007148">
    <property type="component" value="Unassembled WGS sequence"/>
</dbReference>
<protein>
    <submittedName>
        <fullName evidence="1">Uncharacterized protein</fullName>
    </submittedName>
</protein>
<reference evidence="1 2" key="1">
    <citation type="journal article" date="2011" name="PLoS Pathog.">
        <title>Endophytic Life Strategies Decoded by Genome and Transcriptome Analyses of the Mutualistic Root Symbiont Piriformospora indica.</title>
        <authorList>
            <person name="Zuccaro A."/>
            <person name="Lahrmann U."/>
            <person name="Guldener U."/>
            <person name="Langen G."/>
            <person name="Pfiffi S."/>
            <person name="Biedenkopf D."/>
            <person name="Wong P."/>
            <person name="Samans B."/>
            <person name="Grimm C."/>
            <person name="Basiewicz M."/>
            <person name="Murat C."/>
            <person name="Martin F."/>
            <person name="Kogel K.H."/>
        </authorList>
    </citation>
    <scope>NUCLEOTIDE SEQUENCE [LARGE SCALE GENOMIC DNA]</scope>
    <source>
        <strain evidence="1 2">DSM 11827</strain>
    </source>
</reference>
<accession>G4TTR1</accession>
<evidence type="ECO:0000313" key="2">
    <source>
        <dbReference type="Proteomes" id="UP000007148"/>
    </source>
</evidence>
<dbReference type="EMBL" id="CAFZ01000345">
    <property type="protein sequence ID" value="CCA74704.1"/>
    <property type="molecule type" value="Genomic_DNA"/>
</dbReference>
<keyword evidence="2" id="KW-1185">Reference proteome</keyword>
<evidence type="ECO:0000313" key="1">
    <source>
        <dbReference type="EMBL" id="CCA74704.1"/>
    </source>
</evidence>
<organism evidence="1 2">
    <name type="scientific">Serendipita indica (strain DSM 11827)</name>
    <name type="common">Root endophyte fungus</name>
    <name type="synonym">Piriformospora indica</name>
    <dbReference type="NCBI Taxonomy" id="1109443"/>
    <lineage>
        <taxon>Eukaryota</taxon>
        <taxon>Fungi</taxon>
        <taxon>Dikarya</taxon>
        <taxon>Basidiomycota</taxon>
        <taxon>Agaricomycotina</taxon>
        <taxon>Agaricomycetes</taxon>
        <taxon>Sebacinales</taxon>
        <taxon>Serendipitaceae</taxon>
        <taxon>Serendipita</taxon>
    </lineage>
</organism>
<dbReference type="InParanoid" id="G4TTR1"/>
<comment type="caution">
    <text evidence="1">The sequence shown here is derived from an EMBL/GenBank/DDBJ whole genome shotgun (WGS) entry which is preliminary data.</text>
</comment>
<dbReference type="AlphaFoldDB" id="G4TTR1"/>